<feature type="coiled-coil region" evidence="4">
    <location>
        <begin position="380"/>
        <end position="407"/>
    </location>
</feature>
<dbReference type="STRING" id="1008305.A4H02_04685"/>
<dbReference type="SUPFAM" id="SSF52540">
    <property type="entry name" value="P-loop containing nucleoside triphosphate hydrolases"/>
    <property type="match status" value="1"/>
</dbReference>
<dbReference type="GO" id="GO:0005829">
    <property type="term" value="C:cytosol"/>
    <property type="evidence" value="ECO:0007669"/>
    <property type="project" value="TreeGrafter"/>
</dbReference>
<dbReference type="AlphaFoldDB" id="A0A1E3G4H5"/>
<dbReference type="Gene3D" id="3.40.50.300">
    <property type="entry name" value="P-loop containing nucleotide triphosphate hydrolases"/>
    <property type="match status" value="1"/>
</dbReference>
<dbReference type="RefSeq" id="WP_083996612.1">
    <property type="nucleotide sequence ID" value="NZ_CP140110.1"/>
</dbReference>
<evidence type="ECO:0000256" key="1">
    <source>
        <dbReference type="ARBA" id="ARBA00022741"/>
    </source>
</evidence>
<dbReference type="SUPFAM" id="SSF48334">
    <property type="entry name" value="DNA repair protein MutS, domain III"/>
    <property type="match status" value="1"/>
</dbReference>
<dbReference type="Pfam" id="PF00488">
    <property type="entry name" value="MutS_V"/>
    <property type="match status" value="1"/>
</dbReference>
<dbReference type="SMART" id="SM00534">
    <property type="entry name" value="MUTSac"/>
    <property type="match status" value="1"/>
</dbReference>
<evidence type="ECO:0000313" key="6">
    <source>
        <dbReference type="EMBL" id="ODN30548.1"/>
    </source>
</evidence>
<dbReference type="GO" id="GO:0006298">
    <property type="term" value="P:mismatch repair"/>
    <property type="evidence" value="ECO:0007669"/>
    <property type="project" value="InterPro"/>
</dbReference>
<sequence length="519" mass="60273">MSKLSLLYKHGVGEVMHVPSDSIRDLMIEELIEEILRNDYQKGIAKKWYLQPLRDVDNVRYRQEIFDDLMKDRTLLEGLKSFVEKMEDVHRLLRMTRELTYDTNKKGWFLEAALRYCKTVEALSGLLEGSKFDSSGLMNLREYVTNYVASEKFRVLKFEAEQLKKELSSLKYVLILQPGQVTVKEYEDEEEYASAIEKTFEKFKQAECDEKYRFDLRKATGMNHVEARIVEFLRTIYPETFQMLDNFYTRHADFLDDTIDSVAKELIFYTSYLSFLQQLKERGLPFAIPRVSTTEREEIVLNTFDPLLALKSGKHVVQNDVNLERAERFMIITGPNQGGKTTYARLYGLLHYLAGLGLPIPASRAKLFLPDGIYTHFERKEEVESQKSKLEDDLIRLKSILENVTQNSVVILNEIFSSAALYDATILGKELLKKLIDIDCYVAWVTFIDELAEVEHEKIVSMVALVSPEDPSIRTFKIERRKVKGRAHAISIARKYGLTYDDVKRRFSNESSVAERRVS</sequence>
<dbReference type="Proteomes" id="UP000094570">
    <property type="component" value="Unassembled WGS sequence"/>
</dbReference>
<keyword evidence="3" id="KW-0238">DNA-binding</keyword>
<dbReference type="Gene3D" id="1.10.1420.10">
    <property type="match status" value="1"/>
</dbReference>
<dbReference type="GO" id="GO:0140664">
    <property type="term" value="F:ATP-dependent DNA damage sensor activity"/>
    <property type="evidence" value="ECO:0007669"/>
    <property type="project" value="InterPro"/>
</dbReference>
<reference evidence="7" key="1">
    <citation type="submission" date="2016-04" db="EMBL/GenBank/DDBJ databases">
        <title>The genome sequence project of a novel Fervidobacterium isolate from a hot spring in Thailand.</title>
        <authorList>
            <person name="Gonzalez J.M."/>
            <person name="Cuecas A."/>
            <person name="Kanoksilapatham W."/>
        </authorList>
    </citation>
    <scope>NUCLEOTIDE SEQUENCE [LARGE SCALE GENOMIC DNA]</scope>
    <source>
        <strain evidence="7">FC2004</strain>
    </source>
</reference>
<dbReference type="InterPro" id="IPR036187">
    <property type="entry name" value="DNA_mismatch_repair_MutS_sf"/>
</dbReference>
<evidence type="ECO:0000256" key="3">
    <source>
        <dbReference type="ARBA" id="ARBA00023125"/>
    </source>
</evidence>
<keyword evidence="1" id="KW-0547">Nucleotide-binding</keyword>
<dbReference type="GO" id="GO:0030983">
    <property type="term" value="F:mismatched DNA binding"/>
    <property type="evidence" value="ECO:0007669"/>
    <property type="project" value="InterPro"/>
</dbReference>
<evidence type="ECO:0000256" key="4">
    <source>
        <dbReference type="SAM" id="Coils"/>
    </source>
</evidence>
<dbReference type="EMBL" id="LWAF01000005">
    <property type="protein sequence ID" value="ODN30548.1"/>
    <property type="molecule type" value="Genomic_DNA"/>
</dbReference>
<evidence type="ECO:0000313" key="7">
    <source>
        <dbReference type="Proteomes" id="UP000094570"/>
    </source>
</evidence>
<feature type="domain" description="DNA mismatch repair proteins mutS family" evidence="5">
    <location>
        <begin position="327"/>
        <end position="512"/>
    </location>
</feature>
<evidence type="ECO:0000256" key="2">
    <source>
        <dbReference type="ARBA" id="ARBA00022840"/>
    </source>
</evidence>
<organism evidence="6 7">
    <name type="scientific">Fervidobacterium thailandense</name>
    <dbReference type="NCBI Taxonomy" id="1008305"/>
    <lineage>
        <taxon>Bacteria</taxon>
        <taxon>Thermotogati</taxon>
        <taxon>Thermotogota</taxon>
        <taxon>Thermotogae</taxon>
        <taxon>Thermotogales</taxon>
        <taxon>Fervidobacteriaceae</taxon>
        <taxon>Fervidobacterium</taxon>
    </lineage>
</organism>
<accession>A0A1E3G4H5</accession>
<dbReference type="PANTHER" id="PTHR11361">
    <property type="entry name" value="DNA MISMATCH REPAIR PROTEIN MUTS FAMILY MEMBER"/>
    <property type="match status" value="1"/>
</dbReference>
<dbReference type="PANTHER" id="PTHR11361:SF34">
    <property type="entry name" value="DNA MISMATCH REPAIR PROTEIN MSH1, MITOCHONDRIAL"/>
    <property type="match status" value="1"/>
</dbReference>
<proteinExistence type="predicted"/>
<keyword evidence="4" id="KW-0175">Coiled coil</keyword>
<name>A0A1E3G4H5_9BACT</name>
<dbReference type="InterPro" id="IPR027417">
    <property type="entry name" value="P-loop_NTPase"/>
</dbReference>
<dbReference type="GO" id="GO:0005524">
    <property type="term" value="F:ATP binding"/>
    <property type="evidence" value="ECO:0007669"/>
    <property type="project" value="UniProtKB-KW"/>
</dbReference>
<protein>
    <recommendedName>
        <fullName evidence="5">DNA mismatch repair proteins mutS family domain-containing protein</fullName>
    </recommendedName>
</protein>
<keyword evidence="7" id="KW-1185">Reference proteome</keyword>
<evidence type="ECO:0000259" key="5">
    <source>
        <dbReference type="SMART" id="SM00534"/>
    </source>
</evidence>
<keyword evidence="2" id="KW-0067">ATP-binding</keyword>
<gene>
    <name evidence="6" type="ORF">A4H02_04685</name>
</gene>
<dbReference type="InterPro" id="IPR045076">
    <property type="entry name" value="MutS"/>
</dbReference>
<dbReference type="InterPro" id="IPR000432">
    <property type="entry name" value="DNA_mismatch_repair_MutS_C"/>
</dbReference>
<comment type="caution">
    <text evidence="6">The sequence shown here is derived from an EMBL/GenBank/DDBJ whole genome shotgun (WGS) entry which is preliminary data.</text>
</comment>